<evidence type="ECO:0000313" key="5">
    <source>
        <dbReference type="Proteomes" id="UP001255601"/>
    </source>
</evidence>
<dbReference type="SUPFAM" id="SSF55073">
    <property type="entry name" value="Nucleotide cyclase"/>
    <property type="match status" value="1"/>
</dbReference>
<dbReference type="PANTHER" id="PTHR44757">
    <property type="entry name" value="DIGUANYLATE CYCLASE DGCP"/>
    <property type="match status" value="1"/>
</dbReference>
<feature type="transmembrane region" description="Helical" evidence="1">
    <location>
        <begin position="115"/>
        <end position="134"/>
    </location>
</feature>
<dbReference type="EMBL" id="JAVIZC010000001">
    <property type="protein sequence ID" value="MDR6100810.1"/>
    <property type="molecule type" value="Genomic_DNA"/>
</dbReference>
<dbReference type="InterPro" id="IPR000160">
    <property type="entry name" value="GGDEF_dom"/>
</dbReference>
<feature type="transmembrane region" description="Helical" evidence="1">
    <location>
        <begin position="47"/>
        <end position="67"/>
    </location>
</feature>
<dbReference type="PANTHER" id="PTHR44757:SF2">
    <property type="entry name" value="BIOFILM ARCHITECTURE MAINTENANCE PROTEIN MBAA"/>
    <property type="match status" value="1"/>
</dbReference>
<evidence type="ECO:0000259" key="2">
    <source>
        <dbReference type="PROSITE" id="PS50883"/>
    </source>
</evidence>
<feature type="transmembrane region" description="Helical" evidence="1">
    <location>
        <begin position="162"/>
        <end position="184"/>
    </location>
</feature>
<evidence type="ECO:0000256" key="1">
    <source>
        <dbReference type="SAM" id="Phobius"/>
    </source>
</evidence>
<dbReference type="InterPro" id="IPR029787">
    <property type="entry name" value="Nucleotide_cyclase"/>
</dbReference>
<keyword evidence="1" id="KW-0472">Membrane</keyword>
<dbReference type="CDD" id="cd01949">
    <property type="entry name" value="GGDEF"/>
    <property type="match status" value="1"/>
</dbReference>
<feature type="transmembrane region" description="Helical" evidence="1">
    <location>
        <begin position="88"/>
        <end position="109"/>
    </location>
</feature>
<dbReference type="Gene3D" id="3.30.70.270">
    <property type="match status" value="1"/>
</dbReference>
<dbReference type="InterPro" id="IPR052155">
    <property type="entry name" value="Biofilm_reg_signaling"/>
</dbReference>
<name>A0AAJ2EQ38_9HYPH</name>
<dbReference type="Proteomes" id="UP001255601">
    <property type="component" value="Unassembled WGS sequence"/>
</dbReference>
<dbReference type="SUPFAM" id="SSF141868">
    <property type="entry name" value="EAL domain-like"/>
    <property type="match status" value="1"/>
</dbReference>
<dbReference type="NCBIfam" id="TIGR00254">
    <property type="entry name" value="GGDEF"/>
    <property type="match status" value="1"/>
</dbReference>
<accession>A0AAJ2EQ38</accession>
<dbReference type="CDD" id="cd01948">
    <property type="entry name" value="EAL"/>
    <property type="match status" value="1"/>
</dbReference>
<feature type="domain" description="GGDEF" evidence="3">
    <location>
        <begin position="245"/>
        <end position="378"/>
    </location>
</feature>
<dbReference type="SMART" id="SM00267">
    <property type="entry name" value="GGDEF"/>
    <property type="match status" value="1"/>
</dbReference>
<dbReference type="PROSITE" id="PS50883">
    <property type="entry name" value="EAL"/>
    <property type="match status" value="1"/>
</dbReference>
<proteinExistence type="predicted"/>
<evidence type="ECO:0000259" key="3">
    <source>
        <dbReference type="PROSITE" id="PS50887"/>
    </source>
</evidence>
<dbReference type="SMART" id="SM00052">
    <property type="entry name" value="EAL"/>
    <property type="match status" value="1"/>
</dbReference>
<reference evidence="4" key="1">
    <citation type="submission" date="2023-08" db="EMBL/GenBank/DDBJ databases">
        <title>Functional and genomic diversity of the sorghum phyllosphere microbiome.</title>
        <authorList>
            <person name="Shade A."/>
        </authorList>
    </citation>
    <scope>NUCLEOTIDE SEQUENCE</scope>
    <source>
        <strain evidence="4">SORGH_AS_0974</strain>
    </source>
</reference>
<dbReference type="Pfam" id="PF00990">
    <property type="entry name" value="GGDEF"/>
    <property type="match status" value="1"/>
</dbReference>
<keyword evidence="1" id="KW-0812">Transmembrane</keyword>
<dbReference type="RefSeq" id="WP_309769807.1">
    <property type="nucleotide sequence ID" value="NZ_JAVIZC010000001.1"/>
</dbReference>
<dbReference type="InterPro" id="IPR035919">
    <property type="entry name" value="EAL_sf"/>
</dbReference>
<gene>
    <name evidence="4" type="ORF">QE369_000988</name>
</gene>
<keyword evidence="1" id="KW-1133">Transmembrane helix</keyword>
<dbReference type="PROSITE" id="PS50887">
    <property type="entry name" value="GGDEF"/>
    <property type="match status" value="1"/>
</dbReference>
<evidence type="ECO:0000313" key="4">
    <source>
        <dbReference type="EMBL" id="MDR6100810.1"/>
    </source>
</evidence>
<feature type="domain" description="EAL" evidence="2">
    <location>
        <begin position="387"/>
        <end position="637"/>
    </location>
</feature>
<dbReference type="InterPro" id="IPR001633">
    <property type="entry name" value="EAL_dom"/>
</dbReference>
<comment type="caution">
    <text evidence="4">The sequence shown here is derived from an EMBL/GenBank/DDBJ whole genome shotgun (WGS) entry which is preliminary data.</text>
</comment>
<feature type="transmembrane region" description="Helical" evidence="1">
    <location>
        <begin position="23"/>
        <end position="41"/>
    </location>
</feature>
<sequence length="645" mass="71114">MSDSFANARTVEQARYHALARTWPALYIALCADIVAVAFVYSAEAPWWAWGTLPAVLVPKSLIWAYLWYRKRDVIPPSEECTRAVRILGIEITVWMALIVAWQVWLSHWGTGESLLLLALCMGGQMVFLLFGLLHLRTSSILSATFCVLGMLYIGAHSGSTLIGIVVLLVGGVAGLAYVAQGYYRDFTSLVSSRLSIEAKTREIEALSDDNFRIANTDMLTEIGNRRRFFRDLEQALDHARKADKPLALAIVDLDGFKAINDSNGHLVGDRLLKAMAQRLQDILSSHAEVYRLGGDEFAFFMRGESDRERLVSLGDGLIEAVKAPIFVEDLRLSLGCSVGFSTFPQAGATATELYDRADYALFHAKKTGKQQTVLFSSEHEETVREAALIERSLRAADLEQELFLTFQPIVDSGRNETILLECLARWQNPALGLVSPARFIPVAEQSGLISTLTPILLRKALDAVRNWPDTVGISFNLSGHDITAPDKILGLISILEESGVSARRVEFEVTETALMMNLDQAIASLNALKATGARISLDDFGTGYSSLSQIQRLPLDKIKVDASFVRDLIDSEASQKIVRSVSSLSRDLSLDCVVEGVETEDQLNMLTDMGCNLIQGYIYSRPLKAIDVQPFLDQQIRTEAAAVA</sequence>
<dbReference type="Gene3D" id="3.20.20.450">
    <property type="entry name" value="EAL domain"/>
    <property type="match status" value="1"/>
</dbReference>
<dbReference type="AlphaFoldDB" id="A0AAJ2EQ38"/>
<organism evidence="4 5">
    <name type="scientific">Agrobacterium larrymoorei</name>
    <dbReference type="NCBI Taxonomy" id="160699"/>
    <lineage>
        <taxon>Bacteria</taxon>
        <taxon>Pseudomonadati</taxon>
        <taxon>Pseudomonadota</taxon>
        <taxon>Alphaproteobacteria</taxon>
        <taxon>Hyphomicrobiales</taxon>
        <taxon>Rhizobiaceae</taxon>
        <taxon>Rhizobium/Agrobacterium group</taxon>
        <taxon>Agrobacterium</taxon>
    </lineage>
</organism>
<protein>
    <submittedName>
        <fullName evidence="4">Diguanylate cyclase (GGDEF)-like protein</fullName>
    </submittedName>
</protein>
<dbReference type="InterPro" id="IPR043128">
    <property type="entry name" value="Rev_trsase/Diguanyl_cyclase"/>
</dbReference>
<dbReference type="Pfam" id="PF00563">
    <property type="entry name" value="EAL"/>
    <property type="match status" value="1"/>
</dbReference>